<keyword evidence="2" id="KW-0812">Transmembrane</keyword>
<keyword evidence="2" id="KW-0472">Membrane</keyword>
<evidence type="ECO:0000256" key="2">
    <source>
        <dbReference type="SAM" id="Phobius"/>
    </source>
</evidence>
<dbReference type="Proteomes" id="UP000694888">
    <property type="component" value="Unplaced"/>
</dbReference>
<dbReference type="PANTHER" id="PTHR15026:SF0">
    <property type="entry name" value="GUIDED ENTRY OF TAIL-ANCHORED PROTEINS FACTOR CAMLG"/>
    <property type="match status" value="1"/>
</dbReference>
<dbReference type="InterPro" id="IPR016719">
    <property type="entry name" value="CAMLG"/>
</dbReference>
<dbReference type="RefSeq" id="XP_005092975.2">
    <property type="nucleotide sequence ID" value="XM_005092918.3"/>
</dbReference>
<keyword evidence="2" id="KW-1133">Transmembrane helix</keyword>
<evidence type="ECO:0000313" key="4">
    <source>
        <dbReference type="RefSeq" id="XP_005092975.2"/>
    </source>
</evidence>
<gene>
    <name evidence="4" type="primary">LOC101860480</name>
</gene>
<dbReference type="Pfam" id="PF14963">
    <property type="entry name" value="Get2_like"/>
    <property type="match status" value="1"/>
</dbReference>
<keyword evidence="3" id="KW-1185">Reference proteome</keyword>
<protein>
    <submittedName>
        <fullName evidence="4">Uncharacterized protein LOC101860480</fullName>
    </submittedName>
</protein>
<evidence type="ECO:0000313" key="3">
    <source>
        <dbReference type="Proteomes" id="UP000694888"/>
    </source>
</evidence>
<feature type="compositionally biased region" description="Polar residues" evidence="1">
    <location>
        <begin position="114"/>
        <end position="144"/>
    </location>
</feature>
<name>A0ABM0JG76_APLCA</name>
<reference evidence="4" key="1">
    <citation type="submission" date="2025-08" db="UniProtKB">
        <authorList>
            <consortium name="RefSeq"/>
        </authorList>
    </citation>
    <scope>IDENTIFICATION</scope>
</reference>
<evidence type="ECO:0000256" key="1">
    <source>
        <dbReference type="SAM" id="MobiDB-lite"/>
    </source>
</evidence>
<feature type="transmembrane region" description="Helical" evidence="2">
    <location>
        <begin position="180"/>
        <end position="200"/>
    </location>
</feature>
<feature type="compositionally biased region" description="Polar residues" evidence="1">
    <location>
        <begin position="78"/>
        <end position="89"/>
    </location>
</feature>
<feature type="region of interest" description="Disordered" evidence="1">
    <location>
        <begin position="1"/>
        <end position="144"/>
    </location>
</feature>
<sequence length="264" mass="28592">MADAAARREERRRKITQNAEARMNKLLGKQTAVDSSPSEKILPTSVEEVVQSTNTDAFPDAPVSSSPYNLRHRPSRLVESNSKDSSPTPRSDGDGSPGSQSNAATPSPAPAADTVNNIPARQSVRSTLSSGEANSSPAETENNTLQTTVANLRTLEMVHIGSCVFTALVARYVLTFGIGLFYFQTIVLPFIVMELTLAYLSHTQLKHLGHPSPKGTVWSAALMLCGIKQELIDSYNVIMSRVAATTNNFCCYLFSFIIWNAVIG</sequence>
<proteinExistence type="predicted"/>
<feature type="compositionally biased region" description="Low complexity" evidence="1">
    <location>
        <begin position="103"/>
        <end position="112"/>
    </location>
</feature>
<accession>A0ABM0JG76</accession>
<organism evidence="3 4">
    <name type="scientific">Aplysia californica</name>
    <name type="common">California sea hare</name>
    <dbReference type="NCBI Taxonomy" id="6500"/>
    <lineage>
        <taxon>Eukaryota</taxon>
        <taxon>Metazoa</taxon>
        <taxon>Spiralia</taxon>
        <taxon>Lophotrochozoa</taxon>
        <taxon>Mollusca</taxon>
        <taxon>Gastropoda</taxon>
        <taxon>Heterobranchia</taxon>
        <taxon>Euthyneura</taxon>
        <taxon>Tectipleura</taxon>
        <taxon>Aplysiida</taxon>
        <taxon>Aplysioidea</taxon>
        <taxon>Aplysiidae</taxon>
        <taxon>Aplysia</taxon>
    </lineage>
</organism>
<dbReference type="GeneID" id="101860480"/>
<dbReference type="PANTHER" id="PTHR15026">
    <property type="entry name" value="CALCIUM-SIGNAL MODULATING CYCLOPHILIN LIGAND CAML"/>
    <property type="match status" value="1"/>
</dbReference>